<evidence type="ECO:0000313" key="2">
    <source>
        <dbReference type="EMBL" id="RPA70951.1"/>
    </source>
</evidence>
<evidence type="ECO:0000256" key="1">
    <source>
        <dbReference type="SAM" id="MobiDB-lite"/>
    </source>
</evidence>
<sequence>MDQVYYYQQFQFDIDDDPATNVTSPSKPLQKRPFNPQDYHFLDDTQQSKKPKHESETDSNLGPVPEPPASAKHAIHWLSDLTIPGTKKGIYLYNLLWNQEESRVPTGPGFEDPFESPSAMAGAMMSTNEELHYERTGEIPKHMASLVWLPCDDSGSYPAPMHCDMQKFYVFPRHRKLLEELETHEDRFVLEASKIRTPPNSNFSFLSRHCLLQGEEGVGKSAFLNYILFKRLLEGKETFYIERSGRIFAYLKDGFGCGRRILDHYLENVRTTDSTGMYSGAWVLSDSAVPLEDIDKCTVKVIQAALPEEQQFRRWARSVNAAPFRIDAWSWQEFMKLSSIRKDFPTEGKPADFNYYPMFEAHWHRLQVIFDRYGGVPRLVGLLELNGTDEEFESSCQRYEELMAPFGLVRPQATSSNDNLGLYSKVSY</sequence>
<dbReference type="OrthoDB" id="5365583at2759"/>
<name>A0A3N4HEU2_ASCIM</name>
<proteinExistence type="predicted"/>
<reference evidence="2 3" key="1">
    <citation type="journal article" date="2018" name="Nat. Ecol. Evol.">
        <title>Pezizomycetes genomes reveal the molecular basis of ectomycorrhizal truffle lifestyle.</title>
        <authorList>
            <person name="Murat C."/>
            <person name="Payen T."/>
            <person name="Noel B."/>
            <person name="Kuo A."/>
            <person name="Morin E."/>
            <person name="Chen J."/>
            <person name="Kohler A."/>
            <person name="Krizsan K."/>
            <person name="Balestrini R."/>
            <person name="Da Silva C."/>
            <person name="Montanini B."/>
            <person name="Hainaut M."/>
            <person name="Levati E."/>
            <person name="Barry K.W."/>
            <person name="Belfiori B."/>
            <person name="Cichocki N."/>
            <person name="Clum A."/>
            <person name="Dockter R.B."/>
            <person name="Fauchery L."/>
            <person name="Guy J."/>
            <person name="Iotti M."/>
            <person name="Le Tacon F."/>
            <person name="Lindquist E.A."/>
            <person name="Lipzen A."/>
            <person name="Malagnac F."/>
            <person name="Mello A."/>
            <person name="Molinier V."/>
            <person name="Miyauchi S."/>
            <person name="Poulain J."/>
            <person name="Riccioni C."/>
            <person name="Rubini A."/>
            <person name="Sitrit Y."/>
            <person name="Splivallo R."/>
            <person name="Traeger S."/>
            <person name="Wang M."/>
            <person name="Zifcakova L."/>
            <person name="Wipf D."/>
            <person name="Zambonelli A."/>
            <person name="Paolocci F."/>
            <person name="Nowrousian M."/>
            <person name="Ottonello S."/>
            <person name="Baldrian P."/>
            <person name="Spatafora J.W."/>
            <person name="Henrissat B."/>
            <person name="Nagy L.G."/>
            <person name="Aury J.M."/>
            <person name="Wincker P."/>
            <person name="Grigoriev I.V."/>
            <person name="Bonfante P."/>
            <person name="Martin F.M."/>
        </authorList>
    </citation>
    <scope>NUCLEOTIDE SEQUENCE [LARGE SCALE GENOMIC DNA]</scope>
    <source>
        <strain evidence="2 3">RN42</strain>
    </source>
</reference>
<protein>
    <submittedName>
        <fullName evidence="2">Uncharacterized protein</fullName>
    </submittedName>
</protein>
<dbReference type="EMBL" id="ML120002">
    <property type="protein sequence ID" value="RPA70951.1"/>
    <property type="molecule type" value="Genomic_DNA"/>
</dbReference>
<gene>
    <name evidence="2" type="ORF">BJ508DRAFT_336570</name>
</gene>
<keyword evidence="3" id="KW-1185">Reference proteome</keyword>
<feature type="region of interest" description="Disordered" evidence="1">
    <location>
        <begin position="15"/>
        <end position="69"/>
    </location>
</feature>
<dbReference type="AlphaFoldDB" id="A0A3N4HEU2"/>
<evidence type="ECO:0000313" key="3">
    <source>
        <dbReference type="Proteomes" id="UP000275078"/>
    </source>
</evidence>
<accession>A0A3N4HEU2</accession>
<dbReference type="Proteomes" id="UP000275078">
    <property type="component" value="Unassembled WGS sequence"/>
</dbReference>
<organism evidence="2 3">
    <name type="scientific">Ascobolus immersus RN42</name>
    <dbReference type="NCBI Taxonomy" id="1160509"/>
    <lineage>
        <taxon>Eukaryota</taxon>
        <taxon>Fungi</taxon>
        <taxon>Dikarya</taxon>
        <taxon>Ascomycota</taxon>
        <taxon>Pezizomycotina</taxon>
        <taxon>Pezizomycetes</taxon>
        <taxon>Pezizales</taxon>
        <taxon>Ascobolaceae</taxon>
        <taxon>Ascobolus</taxon>
    </lineage>
</organism>